<organism evidence="1 2">
    <name type="scientific">Rhizophagus irregularis</name>
    <dbReference type="NCBI Taxonomy" id="588596"/>
    <lineage>
        <taxon>Eukaryota</taxon>
        <taxon>Fungi</taxon>
        <taxon>Fungi incertae sedis</taxon>
        <taxon>Mucoromycota</taxon>
        <taxon>Glomeromycotina</taxon>
        <taxon>Glomeromycetes</taxon>
        <taxon>Glomerales</taxon>
        <taxon>Glomeraceae</taxon>
        <taxon>Rhizophagus</taxon>
    </lineage>
</organism>
<reference evidence="1 2" key="2">
    <citation type="submission" date="2017-10" db="EMBL/GenBank/DDBJ databases">
        <title>Genome analyses suggest a sexual origin of heterokaryosis in a supposedly ancient asexual fungus.</title>
        <authorList>
            <person name="Corradi N."/>
            <person name="Sedzielewska K."/>
            <person name="Noel J."/>
            <person name="Charron P."/>
            <person name="Farinelli L."/>
            <person name="Marton T."/>
            <person name="Kruger M."/>
            <person name="Pelin A."/>
            <person name="Brachmann A."/>
            <person name="Corradi N."/>
        </authorList>
    </citation>
    <scope>NUCLEOTIDE SEQUENCE [LARGE SCALE GENOMIC DNA]</scope>
    <source>
        <strain evidence="1 2">A1</strain>
    </source>
</reference>
<dbReference type="AlphaFoldDB" id="A0A2I1FIT7"/>
<sequence>MSKAIEINDDADKIEVDDVDKIDFDKIDVDENDVDKIFDEPHNDIDKVQLKFHQAVKTNNDNEIYKYEIKSLCVSDDKKLAYITCETIRNDNVIATITGEFILYSVVVNNIINEKHKIIWICSTQTKITNGNFTCEWSIDTMKSVKIFDNNKDKNKIKKSNIAGTINTKICLIK</sequence>
<evidence type="ECO:0000313" key="1">
    <source>
        <dbReference type="EMBL" id="PKC60386.1"/>
    </source>
</evidence>
<accession>A0A2I1FIT7</accession>
<reference evidence="1 2" key="1">
    <citation type="submission" date="2017-10" db="EMBL/GenBank/DDBJ databases">
        <title>Extensive intraspecific genome diversity in a model arbuscular mycorrhizal fungus.</title>
        <authorList>
            <person name="Chen E.C.H."/>
            <person name="Morin E."/>
            <person name="Baudet D."/>
            <person name="Noel J."/>
            <person name="Ndikumana S."/>
            <person name="Charron P."/>
            <person name="St-Onge C."/>
            <person name="Giorgi J."/>
            <person name="Grigoriev I.V."/>
            <person name="Roux C."/>
            <person name="Martin F.M."/>
            <person name="Corradi N."/>
        </authorList>
    </citation>
    <scope>NUCLEOTIDE SEQUENCE [LARGE SCALE GENOMIC DNA]</scope>
    <source>
        <strain evidence="1 2">A1</strain>
    </source>
</reference>
<dbReference type="VEuPathDB" id="FungiDB:RhiirA1_399225"/>
<gene>
    <name evidence="1" type="ORF">RhiirA1_399225</name>
</gene>
<evidence type="ECO:0000313" key="2">
    <source>
        <dbReference type="Proteomes" id="UP000232688"/>
    </source>
</evidence>
<name>A0A2I1FIT7_9GLOM</name>
<dbReference type="EMBL" id="LLXH01001155">
    <property type="protein sequence ID" value="PKC60386.1"/>
    <property type="molecule type" value="Genomic_DNA"/>
</dbReference>
<proteinExistence type="predicted"/>
<protein>
    <submittedName>
        <fullName evidence="1">Uncharacterized protein</fullName>
    </submittedName>
</protein>
<dbReference type="Proteomes" id="UP000232688">
    <property type="component" value="Unassembled WGS sequence"/>
</dbReference>
<comment type="caution">
    <text evidence="1">The sequence shown here is derived from an EMBL/GenBank/DDBJ whole genome shotgun (WGS) entry which is preliminary data.</text>
</comment>